<accession>A0ABT9AG07</accession>
<feature type="transmembrane region" description="Helical" evidence="1">
    <location>
        <begin position="12"/>
        <end position="30"/>
    </location>
</feature>
<dbReference type="Pfam" id="PF14023">
    <property type="entry name" value="Bestrophin-like"/>
    <property type="match status" value="1"/>
</dbReference>
<evidence type="ECO:0008006" key="4">
    <source>
        <dbReference type="Google" id="ProtNLM"/>
    </source>
</evidence>
<dbReference type="InterPro" id="IPR025333">
    <property type="entry name" value="DUF4239"/>
</dbReference>
<keyword evidence="1" id="KW-0472">Membrane</keyword>
<sequence length="274" mass="29868">MWLAFVDSPWSTLAYPFTLLAAVLLGVAYARRRYHGHQRRWQTVGIEGGIFSMYGLLLSFTLVASGNAVRTRDAAVHTEAADVLALSQQSLLAPPALRAATARHLRRYLALQLQHPTPTPEQCRRQIGELSAASHAFTQRLAAYAARHPAETAAVQSLQNQAGALHATALALLYSFRERTPSLIVVALVCLSWAMGLLVGFMNSFQPQPSRVLPALFVGTAALLMTTIRDLDDPSRGIVTPDYEDLFRTQQLLGTYAPAPSPASPVDSLRQVPD</sequence>
<name>A0ABT9AG07_9BACT</name>
<dbReference type="RefSeq" id="WP_305013465.1">
    <property type="nucleotide sequence ID" value="NZ_JAUQSX010000012.1"/>
</dbReference>
<keyword evidence="3" id="KW-1185">Reference proteome</keyword>
<gene>
    <name evidence="2" type="ORF">Q5H92_20715</name>
</gene>
<proteinExistence type="predicted"/>
<evidence type="ECO:0000313" key="3">
    <source>
        <dbReference type="Proteomes" id="UP001167796"/>
    </source>
</evidence>
<dbReference type="Proteomes" id="UP001167796">
    <property type="component" value="Unassembled WGS sequence"/>
</dbReference>
<feature type="transmembrane region" description="Helical" evidence="1">
    <location>
        <begin position="211"/>
        <end position="228"/>
    </location>
</feature>
<evidence type="ECO:0000313" key="2">
    <source>
        <dbReference type="EMBL" id="MDO7848800.1"/>
    </source>
</evidence>
<dbReference type="EMBL" id="JAUQSX010000012">
    <property type="protein sequence ID" value="MDO7848800.1"/>
    <property type="molecule type" value="Genomic_DNA"/>
</dbReference>
<feature type="transmembrane region" description="Helical" evidence="1">
    <location>
        <begin position="183"/>
        <end position="205"/>
    </location>
</feature>
<organism evidence="2 3">
    <name type="scientific">Hymenobacter mellowenesis</name>
    <dbReference type="NCBI Taxonomy" id="3063995"/>
    <lineage>
        <taxon>Bacteria</taxon>
        <taxon>Pseudomonadati</taxon>
        <taxon>Bacteroidota</taxon>
        <taxon>Cytophagia</taxon>
        <taxon>Cytophagales</taxon>
        <taxon>Hymenobacteraceae</taxon>
        <taxon>Hymenobacter</taxon>
    </lineage>
</organism>
<reference evidence="2" key="1">
    <citation type="submission" date="2023-07" db="EMBL/GenBank/DDBJ databases">
        <authorList>
            <person name="Kim M.K."/>
        </authorList>
    </citation>
    <scope>NUCLEOTIDE SEQUENCE</scope>
    <source>
        <strain evidence="2">M29</strain>
    </source>
</reference>
<evidence type="ECO:0000256" key="1">
    <source>
        <dbReference type="SAM" id="Phobius"/>
    </source>
</evidence>
<protein>
    <recommendedName>
        <fullName evidence="4">DUF4239 domain-containing protein</fullName>
    </recommendedName>
</protein>
<keyword evidence="1" id="KW-1133">Transmembrane helix</keyword>
<comment type="caution">
    <text evidence="2">The sequence shown here is derived from an EMBL/GenBank/DDBJ whole genome shotgun (WGS) entry which is preliminary data.</text>
</comment>
<keyword evidence="1" id="KW-0812">Transmembrane</keyword>